<comment type="caution">
    <text evidence="7">The sequence shown here is derived from an EMBL/GenBank/DDBJ whole genome shotgun (WGS) entry which is preliminary data.</text>
</comment>
<organism evidence="7 8">
    <name type="scientific">Candidatus Fimimonas gallinarum</name>
    <dbReference type="NCBI Taxonomy" id="2840821"/>
    <lineage>
        <taxon>Bacteria</taxon>
        <taxon>Pseudomonadati</taxon>
        <taxon>Myxococcota</taxon>
        <taxon>Myxococcia</taxon>
        <taxon>Myxococcales</taxon>
        <taxon>Cystobacterineae</taxon>
        <taxon>Myxococcaceae</taxon>
        <taxon>Myxococcaceae incertae sedis</taxon>
        <taxon>Candidatus Fimimonas</taxon>
    </lineage>
</organism>
<dbReference type="InterPro" id="IPR001608">
    <property type="entry name" value="Ala_racemase_N"/>
</dbReference>
<feature type="binding site" evidence="5">
    <location>
        <position position="143"/>
    </location>
    <ligand>
        <name>substrate</name>
    </ligand>
</feature>
<dbReference type="Gene3D" id="3.20.20.10">
    <property type="entry name" value="Alanine racemase"/>
    <property type="match status" value="1"/>
</dbReference>
<dbReference type="Pfam" id="PF01168">
    <property type="entry name" value="Ala_racemase_N"/>
    <property type="match status" value="1"/>
</dbReference>
<gene>
    <name evidence="7" type="primary">alr</name>
    <name evidence="7" type="ORF">IAC95_05600</name>
</gene>
<dbReference type="InterPro" id="IPR009006">
    <property type="entry name" value="Ala_racemase/Decarboxylase_C"/>
</dbReference>
<dbReference type="GO" id="GO:0030632">
    <property type="term" value="P:D-alanine biosynthetic process"/>
    <property type="evidence" value="ECO:0007669"/>
    <property type="project" value="TreeGrafter"/>
</dbReference>
<dbReference type="GO" id="GO:0030170">
    <property type="term" value="F:pyridoxal phosphate binding"/>
    <property type="evidence" value="ECO:0007669"/>
    <property type="project" value="TreeGrafter"/>
</dbReference>
<reference evidence="7" key="1">
    <citation type="submission" date="2020-10" db="EMBL/GenBank/DDBJ databases">
        <authorList>
            <person name="Gilroy R."/>
        </authorList>
    </citation>
    <scope>NUCLEOTIDE SEQUENCE</scope>
    <source>
        <strain evidence="7">CHK121-14286</strain>
    </source>
</reference>
<evidence type="ECO:0000313" key="8">
    <source>
        <dbReference type="Proteomes" id="UP000824200"/>
    </source>
</evidence>
<protein>
    <submittedName>
        <fullName evidence="7">Alanine racemase</fullName>
        <ecNumber evidence="7">5.1.1.1</ecNumber>
    </submittedName>
</protein>
<dbReference type="SMART" id="SM01005">
    <property type="entry name" value="Ala_racemase_C"/>
    <property type="match status" value="1"/>
</dbReference>
<accession>A0A9D1J8E0</accession>
<reference evidence="7" key="2">
    <citation type="journal article" date="2021" name="PeerJ">
        <title>Extensive microbial diversity within the chicken gut microbiome revealed by metagenomics and culture.</title>
        <authorList>
            <person name="Gilroy R."/>
            <person name="Ravi A."/>
            <person name="Getino M."/>
            <person name="Pursley I."/>
            <person name="Horton D.L."/>
            <person name="Alikhan N.F."/>
            <person name="Baker D."/>
            <person name="Gharbi K."/>
            <person name="Hall N."/>
            <person name="Watson M."/>
            <person name="Adriaenssens E.M."/>
            <person name="Foster-Nyarko E."/>
            <person name="Jarju S."/>
            <person name="Secka A."/>
            <person name="Antonio M."/>
            <person name="Oren A."/>
            <person name="Chaudhuri R.R."/>
            <person name="La Ragione R."/>
            <person name="Hildebrand F."/>
            <person name="Pallen M.J."/>
        </authorList>
    </citation>
    <scope>NUCLEOTIDE SEQUENCE</scope>
    <source>
        <strain evidence="7">CHK121-14286</strain>
    </source>
</reference>
<dbReference type="SUPFAM" id="SSF50621">
    <property type="entry name" value="Alanine racemase C-terminal domain-like"/>
    <property type="match status" value="1"/>
</dbReference>
<evidence type="ECO:0000256" key="4">
    <source>
        <dbReference type="PIRSR" id="PIRSR600821-50"/>
    </source>
</evidence>
<dbReference type="AlphaFoldDB" id="A0A9D1J8E0"/>
<dbReference type="InterPro" id="IPR029066">
    <property type="entry name" value="PLP-binding_barrel"/>
</dbReference>
<name>A0A9D1J8E0_9BACT</name>
<dbReference type="Pfam" id="PF00842">
    <property type="entry name" value="Ala_racemase_C"/>
    <property type="match status" value="1"/>
</dbReference>
<evidence type="ECO:0000259" key="6">
    <source>
        <dbReference type="SMART" id="SM01005"/>
    </source>
</evidence>
<dbReference type="Proteomes" id="UP000824200">
    <property type="component" value="Unassembled WGS sequence"/>
</dbReference>
<evidence type="ECO:0000313" key="7">
    <source>
        <dbReference type="EMBL" id="HIR66335.1"/>
    </source>
</evidence>
<proteinExistence type="predicted"/>
<comment type="cofactor">
    <cofactor evidence="1 4">
        <name>pyridoxal 5'-phosphate</name>
        <dbReference type="ChEBI" id="CHEBI:597326"/>
    </cofactor>
</comment>
<evidence type="ECO:0000256" key="2">
    <source>
        <dbReference type="ARBA" id="ARBA00022898"/>
    </source>
</evidence>
<feature type="modified residue" description="N6-(pyridoxal phosphate)lysine" evidence="4">
    <location>
        <position position="49"/>
    </location>
</feature>
<feature type="domain" description="Alanine racemase C-terminal" evidence="6">
    <location>
        <begin position="239"/>
        <end position="348"/>
    </location>
</feature>
<dbReference type="GO" id="GO:0005829">
    <property type="term" value="C:cytosol"/>
    <property type="evidence" value="ECO:0007669"/>
    <property type="project" value="TreeGrafter"/>
</dbReference>
<dbReference type="CDD" id="cd00430">
    <property type="entry name" value="PLPDE_III_AR"/>
    <property type="match status" value="1"/>
</dbReference>
<feature type="binding site" evidence="5">
    <location>
        <position position="306"/>
    </location>
    <ligand>
        <name>substrate</name>
    </ligand>
</feature>
<dbReference type="EC" id="5.1.1.1" evidence="7"/>
<dbReference type="GO" id="GO:0008784">
    <property type="term" value="F:alanine racemase activity"/>
    <property type="evidence" value="ECO:0007669"/>
    <property type="project" value="UniProtKB-EC"/>
</dbReference>
<dbReference type="Gene3D" id="2.40.37.10">
    <property type="entry name" value="Lyase, Ornithine Decarboxylase, Chain A, domain 1"/>
    <property type="match status" value="1"/>
</dbReference>
<dbReference type="InterPro" id="IPR011079">
    <property type="entry name" value="Ala_racemase_C"/>
</dbReference>
<dbReference type="SUPFAM" id="SSF51419">
    <property type="entry name" value="PLP-binding barrel"/>
    <property type="match status" value="1"/>
</dbReference>
<evidence type="ECO:0000256" key="3">
    <source>
        <dbReference type="ARBA" id="ARBA00023235"/>
    </source>
</evidence>
<evidence type="ECO:0000256" key="5">
    <source>
        <dbReference type="PIRSR" id="PIRSR600821-52"/>
    </source>
</evidence>
<dbReference type="EMBL" id="DVHL01000044">
    <property type="protein sequence ID" value="HIR66335.1"/>
    <property type="molecule type" value="Genomic_DNA"/>
</dbReference>
<sequence length="348" mass="37460">MLGKPAQGKCEICTITEETLYYINYDAIVKNAIFFKKRIGNSKLCAVVKNNAYGHGLLRTVGVLADIADCFAVGSVEEALVVKQVAKNVLVLLPQDAENAGKALSADVALTVDSFRSLDVLQKAVPLGKKASVHLKIQTGMHRLGFDLCQLDELKKRLDLSKVRVDGVFSHFYGESTKDCDIQYADFLQATKMLQSFLPQPFTRHIANTSATLLGGYNADMVRVGLGLYGYGCDGLVPAKTVTAKVIALRNCKSGDKVSYGGYPLQKDCTLAVVNCGYANGFPRALKNAVVRINGQNCPVVGKICMAMCMADVTGVEVDVGDSAVLLGNGVNNANCDVIIYELLCNLR</sequence>
<dbReference type="PANTHER" id="PTHR30511">
    <property type="entry name" value="ALANINE RACEMASE"/>
    <property type="match status" value="1"/>
</dbReference>
<dbReference type="InterPro" id="IPR000821">
    <property type="entry name" value="Ala_racemase"/>
</dbReference>
<evidence type="ECO:0000256" key="1">
    <source>
        <dbReference type="ARBA" id="ARBA00001933"/>
    </source>
</evidence>
<dbReference type="PRINTS" id="PR00992">
    <property type="entry name" value="ALARACEMASE"/>
</dbReference>
<dbReference type="PANTHER" id="PTHR30511:SF0">
    <property type="entry name" value="ALANINE RACEMASE, CATABOLIC-RELATED"/>
    <property type="match status" value="1"/>
</dbReference>
<dbReference type="NCBIfam" id="TIGR00492">
    <property type="entry name" value="alr"/>
    <property type="match status" value="1"/>
</dbReference>
<keyword evidence="3 7" id="KW-0413">Isomerase</keyword>
<keyword evidence="2 4" id="KW-0663">Pyridoxal phosphate</keyword>